<dbReference type="Pfam" id="PF14736">
    <property type="entry name" value="N_Asn_amidohyd"/>
    <property type="match status" value="1"/>
</dbReference>
<dbReference type="PANTHER" id="PTHR12498">
    <property type="entry name" value="N-TERMINAL ASPARAGINE AMIDOHYDROLASE"/>
    <property type="match status" value="1"/>
</dbReference>
<dbReference type="GO" id="GO:0006511">
    <property type="term" value="P:ubiquitin-dependent protein catabolic process"/>
    <property type="evidence" value="ECO:0007669"/>
    <property type="project" value="TreeGrafter"/>
</dbReference>
<gene>
    <name evidence="1" type="ORF">A4U43_C05F30920</name>
</gene>
<evidence type="ECO:0000313" key="2">
    <source>
        <dbReference type="Proteomes" id="UP000243459"/>
    </source>
</evidence>
<dbReference type="EMBL" id="CM007385">
    <property type="protein sequence ID" value="ONK70163.1"/>
    <property type="molecule type" value="Genomic_DNA"/>
</dbReference>
<sequence>MILVDGVPVTASSSQPQGREILDSLLQSPTLISALDRLKSAPARKVSGSEPVKLVYVFQKEYATVDPSLVQFVGTDEATTCVGLVIRNRETGMTSISHMDFEGIVDMGLSQMLSSIVNQEMDATLDVHLIGGFEDTSYENINGSSGSARHKRQDGFSLPLCSKIVAALQNRKERFHLQTFCVLGHNTKKDSNGNPLPIISGFLVDTLSGLIVPASFDRTSRCPDEVVRRVRVTVAFEDPGWKGKLLETYDTHHDRFQIAPCSWTSDWSQYAFSLLELPDSEILSRCSTSPAAESPDFIENERRMWDYLIKHPDWRQTFIRRKPRIFERTAGGEWKRHS</sequence>
<dbReference type="GO" id="GO:0008418">
    <property type="term" value="F:protein-N-terminal asparagine amidohydrolase activity"/>
    <property type="evidence" value="ECO:0007669"/>
    <property type="project" value="InterPro"/>
</dbReference>
<reference evidence="2" key="1">
    <citation type="journal article" date="2017" name="Nat. Commun.">
        <title>The asparagus genome sheds light on the origin and evolution of a young Y chromosome.</title>
        <authorList>
            <person name="Harkess A."/>
            <person name="Zhou J."/>
            <person name="Xu C."/>
            <person name="Bowers J.E."/>
            <person name="Van der Hulst R."/>
            <person name="Ayyampalayam S."/>
            <person name="Mercati F."/>
            <person name="Riccardi P."/>
            <person name="McKain M.R."/>
            <person name="Kakrana A."/>
            <person name="Tang H."/>
            <person name="Ray J."/>
            <person name="Groenendijk J."/>
            <person name="Arikit S."/>
            <person name="Mathioni S.M."/>
            <person name="Nakano M."/>
            <person name="Shan H."/>
            <person name="Telgmann-Rauber A."/>
            <person name="Kanno A."/>
            <person name="Yue Z."/>
            <person name="Chen H."/>
            <person name="Li W."/>
            <person name="Chen Y."/>
            <person name="Xu X."/>
            <person name="Zhang Y."/>
            <person name="Luo S."/>
            <person name="Chen H."/>
            <person name="Gao J."/>
            <person name="Mao Z."/>
            <person name="Pires J.C."/>
            <person name="Luo M."/>
            <person name="Kudrna D."/>
            <person name="Wing R.A."/>
            <person name="Meyers B.C."/>
            <person name="Yi K."/>
            <person name="Kong H."/>
            <person name="Lavrijsen P."/>
            <person name="Sunseri F."/>
            <person name="Falavigna A."/>
            <person name="Ye Y."/>
            <person name="Leebens-Mack J.H."/>
            <person name="Chen G."/>
        </authorList>
    </citation>
    <scope>NUCLEOTIDE SEQUENCE [LARGE SCALE GENOMIC DNA]</scope>
    <source>
        <strain evidence="2">cv. DH0086</strain>
    </source>
</reference>
<dbReference type="InterPro" id="IPR026750">
    <property type="entry name" value="NTAN1"/>
</dbReference>
<keyword evidence="2" id="KW-1185">Reference proteome</keyword>
<accession>A0A5P1EXI7</accession>
<dbReference type="AlphaFoldDB" id="A0A5P1EXI7"/>
<dbReference type="PANTHER" id="PTHR12498:SF0">
    <property type="entry name" value="PROTEIN N-TERMINAL ASPARAGINE AMIDOHYDROLASE"/>
    <property type="match status" value="1"/>
</dbReference>
<evidence type="ECO:0000313" key="1">
    <source>
        <dbReference type="EMBL" id="ONK70163.1"/>
    </source>
</evidence>
<protein>
    <recommendedName>
        <fullName evidence="3">Protein N-terminal asparagine amidohydrolase</fullName>
    </recommendedName>
</protein>
<dbReference type="GO" id="GO:0005634">
    <property type="term" value="C:nucleus"/>
    <property type="evidence" value="ECO:0007669"/>
    <property type="project" value="TreeGrafter"/>
</dbReference>
<name>A0A5P1EXI7_ASPOF</name>
<dbReference type="OMA" id="WRETFPM"/>
<organism evidence="1 2">
    <name type="scientific">Asparagus officinalis</name>
    <name type="common">Garden asparagus</name>
    <dbReference type="NCBI Taxonomy" id="4686"/>
    <lineage>
        <taxon>Eukaryota</taxon>
        <taxon>Viridiplantae</taxon>
        <taxon>Streptophyta</taxon>
        <taxon>Embryophyta</taxon>
        <taxon>Tracheophyta</taxon>
        <taxon>Spermatophyta</taxon>
        <taxon>Magnoliopsida</taxon>
        <taxon>Liliopsida</taxon>
        <taxon>Asparagales</taxon>
        <taxon>Asparagaceae</taxon>
        <taxon>Asparagoideae</taxon>
        <taxon>Asparagus</taxon>
    </lineage>
</organism>
<dbReference type="Proteomes" id="UP000243459">
    <property type="component" value="Chromosome 5"/>
</dbReference>
<proteinExistence type="predicted"/>
<dbReference type="Gramene" id="ONK70163">
    <property type="protein sequence ID" value="ONK70163"/>
    <property type="gene ID" value="A4U43_C05F30920"/>
</dbReference>
<evidence type="ECO:0008006" key="3">
    <source>
        <dbReference type="Google" id="ProtNLM"/>
    </source>
</evidence>